<protein>
    <submittedName>
        <fullName evidence="2">Uncharacterized protein</fullName>
    </submittedName>
</protein>
<evidence type="ECO:0000313" key="1">
    <source>
        <dbReference type="EMBL" id="SFC41075.1"/>
    </source>
</evidence>
<comment type="caution">
    <text evidence="2">The sequence shown here is derived from an EMBL/GenBank/DDBJ whole genome shotgun (WGS) entry which is preliminary data.</text>
</comment>
<dbReference type="Proteomes" id="UP000184031">
    <property type="component" value="Unassembled WGS sequence"/>
</dbReference>
<gene>
    <name evidence="1" type="ORF">SAMN04487891_110167</name>
    <name evidence="2" type="ORF">SAMN05216293_3729</name>
</gene>
<dbReference type="EMBL" id="FOKU01000010">
    <property type="protein sequence ID" value="SFC41075.1"/>
    <property type="molecule type" value="Genomic_DNA"/>
</dbReference>
<evidence type="ECO:0000313" key="3">
    <source>
        <dbReference type="Proteomes" id="UP000184031"/>
    </source>
</evidence>
<reference evidence="2 3" key="1">
    <citation type="submission" date="2016-11" db="EMBL/GenBank/DDBJ databases">
        <authorList>
            <person name="Varghese N."/>
            <person name="Submissions S."/>
        </authorList>
    </citation>
    <scope>NUCLEOTIDE SEQUENCE [LARGE SCALE GENOMIC DNA]</scope>
    <source>
        <strain evidence="2 3">CGMCC 1.12174</strain>
        <strain evidence="1 4">DSM 26351</strain>
    </source>
</reference>
<sequence>MEPLQENRRPDPWQRARKLMARLWNLKEKLLNRDFRDFATLEYERVRPEDIQDIQRLKYHRNLDMAKTGHADASLNGLISYHRKKEGLVKLDQGVVAMGTIKVRENNDLLALIRFGYDRHRKAPVMALRDHDNIPMWKPLDWPELLGRLSSLHPKATDGLEFGHSFFARDIQRTVPSDFESLGKMYDLIIEKSFRSNKYFGKGVLPLDAGVLEHSLEHLHRPILFPASIKGHEILMLTEANAHYLVFQPFLKTSADLVHLTRKEIQEMLRNERVDRIAKLRFGLVLGIREGQLYIGKTNGEKTQGMDWKNFREAMESPAHSAKVKYYLAKKIVKEKDFVIEKGAIRLESGGRTAYLKRHYKDGRWHYAETGRNDEELHFRPVNGSVIQHLRTHFVDSENLQMALDAIKEQKLDIRKIENTLNI</sequence>
<name>A0A1M7BHC8_9FLAO</name>
<proteinExistence type="predicted"/>
<keyword evidence="4" id="KW-1185">Reference proteome</keyword>
<dbReference type="RefSeq" id="WP_072882379.1">
    <property type="nucleotide sequence ID" value="NZ_FOKU01000010.1"/>
</dbReference>
<dbReference type="OrthoDB" id="1394667at2"/>
<organism evidence="2 3">
    <name type="scientific">Flagellimonas taeanensis</name>
    <dbReference type="NCBI Taxonomy" id="1005926"/>
    <lineage>
        <taxon>Bacteria</taxon>
        <taxon>Pseudomonadati</taxon>
        <taxon>Bacteroidota</taxon>
        <taxon>Flavobacteriia</taxon>
        <taxon>Flavobacteriales</taxon>
        <taxon>Flavobacteriaceae</taxon>
        <taxon>Flagellimonas</taxon>
    </lineage>
</organism>
<accession>A0A1M7BHC8</accession>
<dbReference type="Proteomes" id="UP000198940">
    <property type="component" value="Unassembled WGS sequence"/>
</dbReference>
<evidence type="ECO:0000313" key="4">
    <source>
        <dbReference type="Proteomes" id="UP000198940"/>
    </source>
</evidence>
<dbReference type="EMBL" id="FRAT01000011">
    <property type="protein sequence ID" value="SHL54412.1"/>
    <property type="molecule type" value="Genomic_DNA"/>
</dbReference>
<dbReference type="STRING" id="1055723.SAMN05216293_3729"/>
<evidence type="ECO:0000313" key="2">
    <source>
        <dbReference type="EMBL" id="SHL54412.1"/>
    </source>
</evidence>
<dbReference type="AlphaFoldDB" id="A0A1M7BHC8"/>